<keyword evidence="2" id="KW-0472">Membrane</keyword>
<reference evidence="3 4" key="1">
    <citation type="submission" date="2018-02" db="EMBL/GenBank/DDBJ databases">
        <title>Discovery of a pederin family compound in a non-symbiotic bloom-forming cyanobacterium.</title>
        <authorList>
            <person name="Kust A."/>
            <person name="Mares J."/>
            <person name="Jokela J."/>
            <person name="Urajova P."/>
            <person name="Hajek J."/>
            <person name="Saurav K."/>
            <person name="Voracova K."/>
            <person name="Fewer D.P."/>
            <person name="Haapaniemi E."/>
            <person name="Permi P."/>
            <person name="Rehakova K."/>
            <person name="Sivonen K."/>
            <person name="Hrouzek P."/>
        </authorList>
    </citation>
    <scope>NUCLEOTIDE SEQUENCE [LARGE SCALE GENOMIC DNA]</scope>
    <source>
        <strain evidence="3 4">CHARLIE-1</strain>
    </source>
</reference>
<evidence type="ECO:0000256" key="2">
    <source>
        <dbReference type="SAM" id="Phobius"/>
    </source>
</evidence>
<keyword evidence="2" id="KW-1133">Transmembrane helix</keyword>
<dbReference type="EMBL" id="PGEM01000079">
    <property type="protein sequence ID" value="PPJ63150.1"/>
    <property type="molecule type" value="Genomic_DNA"/>
</dbReference>
<feature type="compositionally biased region" description="Low complexity" evidence="1">
    <location>
        <begin position="159"/>
        <end position="175"/>
    </location>
</feature>
<feature type="transmembrane region" description="Helical" evidence="2">
    <location>
        <begin position="214"/>
        <end position="238"/>
    </location>
</feature>
<protein>
    <submittedName>
        <fullName evidence="3">Uncharacterized protein</fullName>
    </submittedName>
</protein>
<dbReference type="AlphaFoldDB" id="A0A2S6CU81"/>
<gene>
    <name evidence="3" type="ORF">CUN59_11810</name>
</gene>
<comment type="caution">
    <text evidence="3">The sequence shown here is derived from an EMBL/GenBank/DDBJ whole genome shotgun (WGS) entry which is preliminary data.</text>
</comment>
<sequence>MKATIQKEDLQHLGNILQERLVAQVPDRQEFQVKCAMKNDELMILTEHPSEVIVNTQQVFEVLEQALQWQFNYQTEQVQLFLRKVGEKRPYSRHTLYFQISAPQTDMGNKTENGFEMPTIEAERDINYTSERDTLIIPADSENPRPSFLDIEEEAIEDSFASSSSTSFGDYSSTDTISSLDEDESEPIEETEEKFDPFANVAVKSKKKGLSISLPPLPVVIGTAVVIALVSGSAAFFLHHGCVIGECKELQTGQQFKNEYPQQVKRTNSGADLLTLQKQLDQVVEDIQKIPQWSPRYQESQLLANSFSEQSTKIKTVITALEAAESAQKTSQTPPKNLDELRNRQTLWRQAILSLEIIKPDHEFYGIVRTNLPTYQNSFKSINQQLTQEETWLQKIATAKTAGEAATKLQATAKSAPEWQKVASNFQTAINILKVIPVDSLGIEDARKLLGEYEPKNVVARDRAKKEQIAATSYQQAIRAANQAKVYDNQKQWQAAVKSWEQALQNAKQVSENTFYFNQAKSLVETYNASLQQSQQQYEIYGDLTSTRNELNNTCKNTIKICTYTIENQEIKVRLTPEYDRLFQANNREIQGHFQRLQEVLKVISQNAQMPVYIYNSQGQERYMRKPL</sequence>
<evidence type="ECO:0000313" key="4">
    <source>
        <dbReference type="Proteomes" id="UP000239589"/>
    </source>
</evidence>
<organism evidence="3 4">
    <name type="scientific">Cuspidothrix issatschenkoi CHARLIE-1</name>
    <dbReference type="NCBI Taxonomy" id="2052836"/>
    <lineage>
        <taxon>Bacteria</taxon>
        <taxon>Bacillati</taxon>
        <taxon>Cyanobacteriota</taxon>
        <taxon>Cyanophyceae</taxon>
        <taxon>Nostocales</taxon>
        <taxon>Aphanizomenonaceae</taxon>
        <taxon>Cuspidothrix</taxon>
    </lineage>
</organism>
<evidence type="ECO:0000256" key="1">
    <source>
        <dbReference type="SAM" id="MobiDB-lite"/>
    </source>
</evidence>
<feature type="region of interest" description="Disordered" evidence="1">
    <location>
        <begin position="159"/>
        <end position="194"/>
    </location>
</feature>
<keyword evidence="2" id="KW-0812">Transmembrane</keyword>
<dbReference type="OrthoDB" id="421517at2"/>
<accession>A0A2S6CU81</accession>
<proteinExistence type="predicted"/>
<dbReference type="RefSeq" id="WP_104388025.1">
    <property type="nucleotide sequence ID" value="NZ_PGEM01000079.1"/>
</dbReference>
<feature type="compositionally biased region" description="Acidic residues" evidence="1">
    <location>
        <begin position="180"/>
        <end position="193"/>
    </location>
</feature>
<keyword evidence="4" id="KW-1185">Reference proteome</keyword>
<evidence type="ECO:0000313" key="3">
    <source>
        <dbReference type="EMBL" id="PPJ63150.1"/>
    </source>
</evidence>
<name>A0A2S6CU81_9CYAN</name>
<dbReference type="Proteomes" id="UP000239589">
    <property type="component" value="Unassembled WGS sequence"/>
</dbReference>